<dbReference type="EMBL" id="JBAWTH010000001">
    <property type="protein sequence ID" value="KAL2293469.1"/>
    <property type="molecule type" value="Genomic_DNA"/>
</dbReference>
<dbReference type="PANTHER" id="PTHR44305">
    <property type="entry name" value="SI:DKEY-192D15.2-RELATED"/>
    <property type="match status" value="1"/>
</dbReference>
<sequence length="907" mass="102544">MAQAGTPSDDRAPHAAAATPPPILGHLSNSTPTSLFAEFVRQKRNEYKGRDGYGREEGYVPHNELFRYWTIARIRDACESYSEGIDTRPDLIRNRYLRVFSTLVYIGHLAYIPAFQQNELWDQRFPNTTLPGPWAPVPSYRSMFDVFKDHQWMFFPVILDRDSLDSSWLPPERILPIRIEEIIRPQLHSERAAITKVRFHPSCNSLVKSDGTPESNPPYILKTYHGQQHEQLYRHEAQAYARLLHNPTSTEHVVKCHATFKHGETYNLVLEWVPGGDLLQYFETQRPPQTSEEIIDFWESLVKLTVGLHRIHQVVLPGDRSDQYQLVHQDIKPDNILLDISAGPRTYQFSPVIADFEHSHIMHAREDTTVIPAIDRRGNQMYCAPESSHHSGFNRTGPNNITWQADIFSAGAVLSDAASWVVKGEDGREEYLRRRQEELEKIEGFANSGYETAFHDGSERLPCVDAMHRDVLRSLPSHDKMTARVLDIIENHMLVLPNDRLRAKLLYNKFEKEAKDARTEALGEVPGLDQSKPTTSLDLSKLHDVLPDPETPPPSSRADRIWSPPGSAPLSTSTDGYSDCPDSFSPVMSPLTPTQVAFLSASKILCGVASPTPKGPNGESKRPQPTPYQPASAKPVSRVPEDVLRTLSEAGSLLSMQDAADWRKAMKLEGQVSSKVKRVVEQLIENLARRDLLFFIDDTESMSKHSLEIEVAFQTLAYLAKSIDPDDVELSFVSKPLDVIKSRKTTLLLEDVRKHLSKHLAVKGRIESSLSTLINEKIMKRLPVSIPLFGQVPAWYKPITIFVVTDGKWGDGVKVGNGLTAPISKLMQEMKKRGLNRTHVMFQFLRFGDDEKGKQHLDHLDNFGKEEEWDIVDTRDINGDVYSMFLAALTQDNDDNNLSHKVSATLI</sequence>
<evidence type="ECO:0000256" key="1">
    <source>
        <dbReference type="SAM" id="MobiDB-lite"/>
    </source>
</evidence>
<evidence type="ECO:0000313" key="5">
    <source>
        <dbReference type="Proteomes" id="UP001600888"/>
    </source>
</evidence>
<dbReference type="InterPro" id="IPR002035">
    <property type="entry name" value="VWF_A"/>
</dbReference>
<dbReference type="Gene3D" id="1.10.510.10">
    <property type="entry name" value="Transferase(Phosphotransferase) domain 1"/>
    <property type="match status" value="1"/>
</dbReference>
<feature type="domain" description="Protein kinase" evidence="2">
    <location>
        <begin position="180"/>
        <end position="510"/>
    </location>
</feature>
<dbReference type="InterPro" id="IPR011009">
    <property type="entry name" value="Kinase-like_dom_sf"/>
</dbReference>
<evidence type="ECO:0000259" key="2">
    <source>
        <dbReference type="PROSITE" id="PS50011"/>
    </source>
</evidence>
<keyword evidence="5" id="KW-1185">Reference proteome</keyword>
<gene>
    <name evidence="4" type="ORF">FJTKL_05369</name>
</gene>
<organism evidence="4 5">
    <name type="scientific">Diaporthe vaccinii</name>
    <dbReference type="NCBI Taxonomy" id="105482"/>
    <lineage>
        <taxon>Eukaryota</taxon>
        <taxon>Fungi</taxon>
        <taxon>Dikarya</taxon>
        <taxon>Ascomycota</taxon>
        <taxon>Pezizomycotina</taxon>
        <taxon>Sordariomycetes</taxon>
        <taxon>Sordariomycetidae</taxon>
        <taxon>Diaporthales</taxon>
        <taxon>Diaporthaceae</taxon>
        <taxon>Diaporthe</taxon>
        <taxon>Diaporthe eres species complex</taxon>
    </lineage>
</organism>
<feature type="region of interest" description="Disordered" evidence="1">
    <location>
        <begin position="609"/>
        <end position="637"/>
    </location>
</feature>
<dbReference type="Pfam" id="PF00069">
    <property type="entry name" value="Pkinase"/>
    <property type="match status" value="1"/>
</dbReference>
<name>A0ABR4FFK5_9PEZI</name>
<dbReference type="CDD" id="cd00180">
    <property type="entry name" value="PKc"/>
    <property type="match status" value="1"/>
</dbReference>
<dbReference type="PROSITE" id="PS50234">
    <property type="entry name" value="VWFA"/>
    <property type="match status" value="1"/>
</dbReference>
<proteinExistence type="predicted"/>
<evidence type="ECO:0000259" key="3">
    <source>
        <dbReference type="PROSITE" id="PS50234"/>
    </source>
</evidence>
<accession>A0ABR4FFK5</accession>
<dbReference type="InterPro" id="IPR000719">
    <property type="entry name" value="Prot_kinase_dom"/>
</dbReference>
<dbReference type="SUPFAM" id="SSF56112">
    <property type="entry name" value="Protein kinase-like (PK-like)"/>
    <property type="match status" value="1"/>
</dbReference>
<dbReference type="InterPro" id="IPR008271">
    <property type="entry name" value="Ser/Thr_kinase_AS"/>
</dbReference>
<dbReference type="PROSITE" id="PS00108">
    <property type="entry name" value="PROTEIN_KINASE_ST"/>
    <property type="match status" value="1"/>
</dbReference>
<feature type="region of interest" description="Disordered" evidence="1">
    <location>
        <begin position="521"/>
        <end position="579"/>
    </location>
</feature>
<reference evidence="4 5" key="1">
    <citation type="submission" date="2024-03" db="EMBL/GenBank/DDBJ databases">
        <title>A high-quality draft genome sequence of Diaporthe vaccinii, a causative agent of upright dieback and viscid rot disease in cranberry plants.</title>
        <authorList>
            <person name="Sarrasin M."/>
            <person name="Lang B.F."/>
            <person name="Burger G."/>
        </authorList>
    </citation>
    <scope>NUCLEOTIDE SEQUENCE [LARGE SCALE GENOMIC DNA]</scope>
    <source>
        <strain evidence="4 5">IS7</strain>
    </source>
</reference>
<dbReference type="PANTHER" id="PTHR44305:SF24">
    <property type="entry name" value="TYROSINE-PROTEIN KINASE C03B1.5-RELATED"/>
    <property type="match status" value="1"/>
</dbReference>
<dbReference type="SMART" id="SM00220">
    <property type="entry name" value="S_TKc"/>
    <property type="match status" value="1"/>
</dbReference>
<evidence type="ECO:0008006" key="6">
    <source>
        <dbReference type="Google" id="ProtNLM"/>
    </source>
</evidence>
<evidence type="ECO:0000313" key="4">
    <source>
        <dbReference type="EMBL" id="KAL2293469.1"/>
    </source>
</evidence>
<dbReference type="Proteomes" id="UP001600888">
    <property type="component" value="Unassembled WGS sequence"/>
</dbReference>
<dbReference type="InterPro" id="IPR053083">
    <property type="entry name" value="TF_kinase-domain_protein"/>
</dbReference>
<dbReference type="PROSITE" id="PS50011">
    <property type="entry name" value="PROTEIN_KINASE_DOM"/>
    <property type="match status" value="1"/>
</dbReference>
<feature type="domain" description="VWFA" evidence="3">
    <location>
        <begin position="691"/>
        <end position="889"/>
    </location>
</feature>
<comment type="caution">
    <text evidence="4">The sequence shown here is derived from an EMBL/GenBank/DDBJ whole genome shotgun (WGS) entry which is preliminary data.</text>
</comment>
<feature type="region of interest" description="Disordered" evidence="1">
    <location>
        <begin position="1"/>
        <end position="28"/>
    </location>
</feature>
<protein>
    <recommendedName>
        <fullName evidence="6">Protein kinase domain-containing protein</fullName>
    </recommendedName>
</protein>